<keyword evidence="2 6" id="KW-0812">Transmembrane</keyword>
<dbReference type="SUPFAM" id="SSF103473">
    <property type="entry name" value="MFS general substrate transporter"/>
    <property type="match status" value="1"/>
</dbReference>
<protein>
    <submittedName>
        <fullName evidence="8">MFS transporter</fullName>
    </submittedName>
</protein>
<feature type="transmembrane region" description="Helical" evidence="6">
    <location>
        <begin position="291"/>
        <end position="311"/>
    </location>
</feature>
<accession>A0ABW2C1P3</accession>
<dbReference type="Gene3D" id="1.20.1250.20">
    <property type="entry name" value="MFS general substrate transporter like domains"/>
    <property type="match status" value="1"/>
</dbReference>
<dbReference type="PANTHER" id="PTHR23526">
    <property type="entry name" value="INTEGRAL MEMBRANE TRANSPORT PROTEIN-RELATED"/>
    <property type="match status" value="1"/>
</dbReference>
<feature type="transmembrane region" description="Helical" evidence="6">
    <location>
        <begin position="318"/>
        <end position="339"/>
    </location>
</feature>
<dbReference type="RefSeq" id="WP_345390505.1">
    <property type="nucleotide sequence ID" value="NZ_BAABLA010000005.1"/>
</dbReference>
<dbReference type="InterPro" id="IPR020846">
    <property type="entry name" value="MFS_dom"/>
</dbReference>
<evidence type="ECO:0000256" key="3">
    <source>
        <dbReference type="ARBA" id="ARBA00022989"/>
    </source>
</evidence>
<keyword evidence="9" id="KW-1185">Reference proteome</keyword>
<feature type="domain" description="Major facilitator superfamily (MFS) profile" evidence="7">
    <location>
        <begin position="257"/>
        <end position="434"/>
    </location>
</feature>
<keyword evidence="3 6" id="KW-1133">Transmembrane helix</keyword>
<dbReference type="InterPro" id="IPR036259">
    <property type="entry name" value="MFS_trans_sf"/>
</dbReference>
<evidence type="ECO:0000256" key="5">
    <source>
        <dbReference type="SAM" id="MobiDB-lite"/>
    </source>
</evidence>
<dbReference type="EMBL" id="JBHSXX010000001">
    <property type="protein sequence ID" value="MFC6868627.1"/>
    <property type="molecule type" value="Genomic_DNA"/>
</dbReference>
<feature type="transmembrane region" description="Helical" evidence="6">
    <location>
        <begin position="145"/>
        <end position="166"/>
    </location>
</feature>
<evidence type="ECO:0000256" key="4">
    <source>
        <dbReference type="ARBA" id="ARBA00023136"/>
    </source>
</evidence>
<evidence type="ECO:0000259" key="7">
    <source>
        <dbReference type="PROSITE" id="PS50850"/>
    </source>
</evidence>
<gene>
    <name evidence="8" type="ORF">ACFQGD_15920</name>
</gene>
<feature type="transmembrane region" description="Helical" evidence="6">
    <location>
        <begin position="114"/>
        <end position="133"/>
    </location>
</feature>
<comment type="subcellular location">
    <subcellularLocation>
        <location evidence="1">Cell membrane</location>
        <topology evidence="1">Multi-pass membrane protein</topology>
    </subcellularLocation>
</comment>
<dbReference type="PROSITE" id="PS50850">
    <property type="entry name" value="MFS"/>
    <property type="match status" value="1"/>
</dbReference>
<evidence type="ECO:0000313" key="9">
    <source>
        <dbReference type="Proteomes" id="UP001596337"/>
    </source>
</evidence>
<name>A0ABW2C1P3_9PSEU</name>
<dbReference type="Proteomes" id="UP001596337">
    <property type="component" value="Unassembled WGS sequence"/>
</dbReference>
<comment type="caution">
    <text evidence="8">The sequence shown here is derived from an EMBL/GenBank/DDBJ whole genome shotgun (WGS) entry which is preliminary data.</text>
</comment>
<feature type="transmembrane region" description="Helical" evidence="6">
    <location>
        <begin position="178"/>
        <end position="201"/>
    </location>
</feature>
<feature type="transmembrane region" description="Helical" evidence="6">
    <location>
        <begin position="82"/>
        <end position="102"/>
    </location>
</feature>
<dbReference type="PANTHER" id="PTHR23526:SF4">
    <property type="entry name" value="INTEGRAL MEMBRANE TRANSPORT PROTEIN"/>
    <property type="match status" value="1"/>
</dbReference>
<evidence type="ECO:0000313" key="8">
    <source>
        <dbReference type="EMBL" id="MFC6868627.1"/>
    </source>
</evidence>
<proteinExistence type="predicted"/>
<dbReference type="InterPro" id="IPR011701">
    <property type="entry name" value="MFS"/>
</dbReference>
<feature type="transmembrane region" description="Helical" evidence="6">
    <location>
        <begin position="52"/>
        <end position="70"/>
    </location>
</feature>
<sequence>MTTRAPAAPPRRHVRRRALALLLIGTTVVHTTMFLAKPIVSYRVLALGGDEFDVGVVAAASALLPIFLAIPMGRFSDRGRAPVLLVSGGVVLIAGPFGLANVESILGVGLVNAAYGFGLLALMVAGQAVVVALSGPGEHDRNFGWFTASASLGQMLGPLLGGWVMGASSGPLLADTTAAFLTGGGVAVGALLAYGLVVVVLRGSAAFGPSVPETSSSRAAGSRSAPATSATPDIPSNRHDADSAGRGSALGLLRNRQLAVAVFVSFAFISGVDLLIAYLPVYGEHAGLSPSLVGTMLAIRAGLSFVTRLFLDALVRFAGRLVVIVVSAAVATATMLTIVASSGPFMLGVLMVLLGLTLGLGQPLTMTWVVEQAPRRLRATALALRITGNRVAQTTAPALAGGFSSIIGVAGPFVLAALLLGAAGASVVPFLRNR</sequence>
<keyword evidence="4 6" id="KW-0472">Membrane</keyword>
<dbReference type="Pfam" id="PF07690">
    <property type="entry name" value="MFS_1"/>
    <property type="match status" value="1"/>
</dbReference>
<feature type="compositionally biased region" description="Low complexity" evidence="5">
    <location>
        <begin position="214"/>
        <end position="232"/>
    </location>
</feature>
<feature type="region of interest" description="Disordered" evidence="5">
    <location>
        <begin position="208"/>
        <end position="242"/>
    </location>
</feature>
<evidence type="ECO:0000256" key="2">
    <source>
        <dbReference type="ARBA" id="ARBA00022692"/>
    </source>
</evidence>
<evidence type="ECO:0000256" key="1">
    <source>
        <dbReference type="ARBA" id="ARBA00004651"/>
    </source>
</evidence>
<reference evidence="9" key="1">
    <citation type="journal article" date="2019" name="Int. J. Syst. Evol. Microbiol.">
        <title>The Global Catalogue of Microorganisms (GCM) 10K type strain sequencing project: providing services to taxonomists for standard genome sequencing and annotation.</title>
        <authorList>
            <consortium name="The Broad Institute Genomics Platform"/>
            <consortium name="The Broad Institute Genome Sequencing Center for Infectious Disease"/>
            <person name="Wu L."/>
            <person name="Ma J."/>
        </authorList>
    </citation>
    <scope>NUCLEOTIDE SEQUENCE [LARGE SCALE GENOMIC DNA]</scope>
    <source>
        <strain evidence="9">KCTC 32255</strain>
    </source>
</reference>
<organism evidence="8 9">
    <name type="scientific">Haloechinothrix salitolerans</name>
    <dbReference type="NCBI Taxonomy" id="926830"/>
    <lineage>
        <taxon>Bacteria</taxon>
        <taxon>Bacillati</taxon>
        <taxon>Actinomycetota</taxon>
        <taxon>Actinomycetes</taxon>
        <taxon>Pseudonocardiales</taxon>
        <taxon>Pseudonocardiaceae</taxon>
        <taxon>Haloechinothrix</taxon>
    </lineage>
</organism>
<feature type="transmembrane region" description="Helical" evidence="6">
    <location>
        <begin position="258"/>
        <end position="279"/>
    </location>
</feature>
<dbReference type="InterPro" id="IPR052528">
    <property type="entry name" value="Sugar_transport-like"/>
</dbReference>
<feature type="transmembrane region" description="Helical" evidence="6">
    <location>
        <begin position="345"/>
        <end position="370"/>
    </location>
</feature>
<evidence type="ECO:0000256" key="6">
    <source>
        <dbReference type="SAM" id="Phobius"/>
    </source>
</evidence>